<evidence type="ECO:0000313" key="2">
    <source>
        <dbReference type="Proteomes" id="UP001519345"/>
    </source>
</evidence>
<evidence type="ECO:0000313" key="1">
    <source>
        <dbReference type="EMBL" id="MBP1970321.1"/>
    </source>
</evidence>
<dbReference type="InterPro" id="IPR005500">
    <property type="entry name" value="DUF309"/>
</dbReference>
<dbReference type="EMBL" id="JAGGKX010000012">
    <property type="protein sequence ID" value="MBP1970321.1"/>
    <property type="molecule type" value="Genomic_DNA"/>
</dbReference>
<gene>
    <name evidence="1" type="ORF">J2Z83_002439</name>
</gene>
<dbReference type="PANTHER" id="PTHR34796">
    <property type="entry name" value="EXPRESSED PROTEIN"/>
    <property type="match status" value="1"/>
</dbReference>
<dbReference type="PANTHER" id="PTHR34796:SF1">
    <property type="entry name" value="EXPRESSED PROTEIN"/>
    <property type="match status" value="1"/>
</dbReference>
<keyword evidence="1" id="KW-0378">Hydrolase</keyword>
<dbReference type="Gene3D" id="1.10.3450.10">
    <property type="entry name" value="TTHA0068-like"/>
    <property type="match status" value="1"/>
</dbReference>
<keyword evidence="2" id="KW-1185">Reference proteome</keyword>
<dbReference type="SUPFAM" id="SSF140663">
    <property type="entry name" value="TTHA0068-like"/>
    <property type="match status" value="1"/>
</dbReference>
<dbReference type="InterPro" id="IPR023203">
    <property type="entry name" value="TTHA0068_sf"/>
</dbReference>
<proteinExistence type="predicted"/>
<accession>A0ABS4IHB0</accession>
<protein>
    <submittedName>
        <fullName evidence="1">Metal-dependent hydrolase</fullName>
    </submittedName>
</protein>
<organism evidence="1 2">
    <name type="scientific">Virgibacillus natechei</name>
    <dbReference type="NCBI Taxonomy" id="1216297"/>
    <lineage>
        <taxon>Bacteria</taxon>
        <taxon>Bacillati</taxon>
        <taxon>Bacillota</taxon>
        <taxon>Bacilli</taxon>
        <taxon>Bacillales</taxon>
        <taxon>Bacillaceae</taxon>
        <taxon>Virgibacillus</taxon>
    </lineage>
</organism>
<dbReference type="Proteomes" id="UP001519345">
    <property type="component" value="Unassembled WGS sequence"/>
</dbReference>
<reference evidence="1 2" key="1">
    <citation type="submission" date="2021-03" db="EMBL/GenBank/DDBJ databases">
        <title>Genomic Encyclopedia of Type Strains, Phase IV (KMG-IV): sequencing the most valuable type-strain genomes for metagenomic binning, comparative biology and taxonomic classification.</title>
        <authorList>
            <person name="Goeker M."/>
        </authorList>
    </citation>
    <scope>NUCLEOTIDE SEQUENCE [LARGE SCALE GENOMIC DNA]</scope>
    <source>
        <strain evidence="1 2">DSM 25609</strain>
    </source>
</reference>
<comment type="caution">
    <text evidence="1">The sequence shown here is derived from an EMBL/GenBank/DDBJ whole genome shotgun (WGS) entry which is preliminary data.</text>
</comment>
<dbReference type="Pfam" id="PF03745">
    <property type="entry name" value="DUF309"/>
    <property type="match status" value="1"/>
</dbReference>
<dbReference type="GO" id="GO:0016787">
    <property type="term" value="F:hydrolase activity"/>
    <property type="evidence" value="ECO:0007669"/>
    <property type="project" value="UniProtKB-KW"/>
</dbReference>
<sequence length="171" mass="20129">MRYPEAYVDFLVYFQGVRDYFECHEILEDEWKKVPPEERKSYWKGFIAIAVSQYHHRRGNFKGGERAMQNAITRLEKEQSLLRAFGLDGEVALQLFAEKLTAIRANKPYESMNLPIIDDELMKRCHQRSQGRGCTFGNSSDMSDEALINKHRMPNRDAVISKREAMYRRNM</sequence>
<name>A0ABS4IHB0_9BACI</name>
<dbReference type="RefSeq" id="WP_209463459.1">
    <property type="nucleotide sequence ID" value="NZ_CP110224.1"/>
</dbReference>